<name>A0ABQ7C044_BRACR</name>
<keyword evidence="2" id="KW-1185">Reference proteome</keyword>
<reference evidence="1 2" key="1">
    <citation type="journal article" date="2020" name="BMC Genomics">
        <title>Intraspecific diversification of the crop wild relative Brassica cretica Lam. using demographic model selection.</title>
        <authorList>
            <person name="Kioukis A."/>
            <person name="Michalopoulou V.A."/>
            <person name="Briers L."/>
            <person name="Pirintsos S."/>
            <person name="Studholme D.J."/>
            <person name="Pavlidis P."/>
            <person name="Sarris P.F."/>
        </authorList>
    </citation>
    <scope>NUCLEOTIDE SEQUENCE [LARGE SCALE GENOMIC DNA]</scope>
    <source>
        <strain evidence="2">cv. PFS-1207/04</strain>
    </source>
</reference>
<sequence>MQSFLLCFGSEDMLFISIALGFLCDGCSVELLSLRPIEALVFRLIGSPAKILCRR</sequence>
<accession>A0ABQ7C044</accession>
<gene>
    <name evidence="1" type="ORF">DY000_02005674</name>
</gene>
<dbReference type="EMBL" id="QGKV02000832">
    <property type="protein sequence ID" value="KAF3545499.1"/>
    <property type="molecule type" value="Genomic_DNA"/>
</dbReference>
<dbReference type="Proteomes" id="UP000266723">
    <property type="component" value="Unassembled WGS sequence"/>
</dbReference>
<evidence type="ECO:0000313" key="2">
    <source>
        <dbReference type="Proteomes" id="UP000266723"/>
    </source>
</evidence>
<proteinExistence type="predicted"/>
<organism evidence="1 2">
    <name type="scientific">Brassica cretica</name>
    <name type="common">Mustard</name>
    <dbReference type="NCBI Taxonomy" id="69181"/>
    <lineage>
        <taxon>Eukaryota</taxon>
        <taxon>Viridiplantae</taxon>
        <taxon>Streptophyta</taxon>
        <taxon>Embryophyta</taxon>
        <taxon>Tracheophyta</taxon>
        <taxon>Spermatophyta</taxon>
        <taxon>Magnoliopsida</taxon>
        <taxon>eudicotyledons</taxon>
        <taxon>Gunneridae</taxon>
        <taxon>Pentapetalae</taxon>
        <taxon>rosids</taxon>
        <taxon>malvids</taxon>
        <taxon>Brassicales</taxon>
        <taxon>Brassicaceae</taxon>
        <taxon>Brassiceae</taxon>
        <taxon>Brassica</taxon>
    </lineage>
</organism>
<evidence type="ECO:0000313" key="1">
    <source>
        <dbReference type="EMBL" id="KAF3545499.1"/>
    </source>
</evidence>
<comment type="caution">
    <text evidence="1">The sequence shown here is derived from an EMBL/GenBank/DDBJ whole genome shotgun (WGS) entry which is preliminary data.</text>
</comment>
<protein>
    <submittedName>
        <fullName evidence="1">Uncharacterized protein</fullName>
    </submittedName>
</protein>